<accession>A0A6F8T1S5</accession>
<evidence type="ECO:0000313" key="1">
    <source>
        <dbReference type="EMBL" id="BCA93946.1"/>
    </source>
</evidence>
<organism evidence="1 2">
    <name type="scientific">Legionella antarctica</name>
    <dbReference type="NCBI Taxonomy" id="2708020"/>
    <lineage>
        <taxon>Bacteria</taxon>
        <taxon>Pseudomonadati</taxon>
        <taxon>Pseudomonadota</taxon>
        <taxon>Gammaproteobacteria</taxon>
        <taxon>Legionellales</taxon>
        <taxon>Legionellaceae</taxon>
        <taxon>Legionella</taxon>
    </lineage>
</organism>
<reference evidence="1" key="1">
    <citation type="journal article" date="2020" name="Microbiol. Resour. Announc.">
        <title>Complete Genome Sequence of Novel Psychrotolerant Legionella Strain TUM19329, Isolated from Antarctic Lake Sediment.</title>
        <authorList>
            <person name="Shimada S."/>
            <person name="Nakai R."/>
            <person name="Aoki K."/>
            <person name="Shimoeda N."/>
            <person name="Ohno G."/>
            <person name="Miyazaki Y."/>
            <person name="Kudoh S."/>
            <person name="Imura S."/>
            <person name="Watanabe K."/>
            <person name="Ishii Y."/>
            <person name="Tateda K."/>
        </authorList>
    </citation>
    <scope>NUCLEOTIDE SEQUENCE [LARGE SCALE GENOMIC DNA]</scope>
    <source>
        <strain evidence="1">TUM19329</strain>
    </source>
</reference>
<dbReference type="EMBL" id="AP022839">
    <property type="protein sequence ID" value="BCA93946.1"/>
    <property type="molecule type" value="Genomic_DNA"/>
</dbReference>
<evidence type="ECO:0000313" key="2">
    <source>
        <dbReference type="Proteomes" id="UP000502894"/>
    </source>
</evidence>
<dbReference type="AlphaFoldDB" id="A0A6F8T1S5"/>
<dbReference type="Proteomes" id="UP000502894">
    <property type="component" value="Chromosome"/>
</dbReference>
<protein>
    <submittedName>
        <fullName evidence="1">Uncharacterized protein</fullName>
    </submittedName>
</protein>
<dbReference type="KEGG" id="lant:TUM19329_03070"/>
<name>A0A6F8T1S5_9GAMM</name>
<proteinExistence type="predicted"/>
<sequence>MCPENRAYISPHGTYTIEDVIKTISPSDFHRLFFTYYDAGILGGRVGRYCFFSKNEITLEQALIFANEDPKSATSKALDCLWGQSS</sequence>
<gene>
    <name evidence="1" type="ORF">TUM19329_03070</name>
</gene>
<keyword evidence="2" id="KW-1185">Reference proteome</keyword>